<protein>
    <submittedName>
        <fullName evidence="2">Uu.00g107450.m01.CDS01</fullName>
    </submittedName>
</protein>
<evidence type="ECO:0000313" key="2">
    <source>
        <dbReference type="EMBL" id="CAJ2503351.1"/>
    </source>
</evidence>
<sequence length="440" mass="49365">MLHGGCTQARTRGIVSFFLGFLLCYALAAAYLSSTCYRDPSSVFFRPEHARVLSYSSFRIAEATEFGDRAALHPPPKSTNSTGPDFCIGVASVSRHGFSYLKETLGSVLQGLDRLERRRIHLVVFLAHANQSQHEDHRQPWLVNMADNLPAYPSNPETRRLVQQLEADSSYEAHALKQKMDYVVLLTECAKVNPKYTMTLEDDVVAVDGWYHRALGALQVATRKTHDLGRDSFLYLRLFYDGRLLGWNAEEWPIYVVYSMAVLLAEVVITAALRWRFTVLRQYLTRAVLLILCGVCTPMLIGLFFAAGRSCMLPRPSGIDLMSRYGCCAQGLVFPQDQVVNHLLPMYRNSQDSHAAVDTFLENWADSRDELRWAVTPVLIQHVGGKSSHGAGDQQTGRLTDDMPFDYSFEMNDPVALAEEHRAWIAGAIYEPHPGAARDG</sequence>
<evidence type="ECO:0000256" key="1">
    <source>
        <dbReference type="SAM" id="Phobius"/>
    </source>
</evidence>
<organism evidence="2 3">
    <name type="scientific">Anthostomella pinea</name>
    <dbReference type="NCBI Taxonomy" id="933095"/>
    <lineage>
        <taxon>Eukaryota</taxon>
        <taxon>Fungi</taxon>
        <taxon>Dikarya</taxon>
        <taxon>Ascomycota</taxon>
        <taxon>Pezizomycotina</taxon>
        <taxon>Sordariomycetes</taxon>
        <taxon>Xylariomycetidae</taxon>
        <taxon>Xylariales</taxon>
        <taxon>Xylariaceae</taxon>
        <taxon>Anthostomella</taxon>
    </lineage>
</organism>
<dbReference type="GO" id="GO:0000139">
    <property type="term" value="C:Golgi membrane"/>
    <property type="evidence" value="ECO:0007669"/>
    <property type="project" value="InterPro"/>
</dbReference>
<dbReference type="EMBL" id="CAUWAG010000006">
    <property type="protein sequence ID" value="CAJ2503351.1"/>
    <property type="molecule type" value="Genomic_DNA"/>
</dbReference>
<feature type="transmembrane region" description="Helical" evidence="1">
    <location>
        <begin position="287"/>
        <end position="307"/>
    </location>
</feature>
<reference evidence="2" key="1">
    <citation type="submission" date="2023-10" db="EMBL/GenBank/DDBJ databases">
        <authorList>
            <person name="Hackl T."/>
        </authorList>
    </citation>
    <scope>NUCLEOTIDE SEQUENCE</scope>
</reference>
<keyword evidence="1" id="KW-0472">Membrane</keyword>
<keyword evidence="3" id="KW-1185">Reference proteome</keyword>
<keyword evidence="1" id="KW-1133">Transmembrane helix</keyword>
<dbReference type="AlphaFoldDB" id="A0AAI8VE75"/>
<dbReference type="PANTHER" id="PTHR31410:SF1">
    <property type="entry name" value="POST-GPI ATTACHMENT TO PROTEINS FACTOR 4"/>
    <property type="match status" value="1"/>
</dbReference>
<dbReference type="PANTHER" id="PTHR31410">
    <property type="entry name" value="TRANSMEMBRANE PROTEIN 246"/>
    <property type="match status" value="1"/>
</dbReference>
<name>A0AAI8VE75_9PEZI</name>
<dbReference type="GO" id="GO:0006506">
    <property type="term" value="P:GPI anchor biosynthetic process"/>
    <property type="evidence" value="ECO:0007669"/>
    <property type="project" value="InterPro"/>
</dbReference>
<evidence type="ECO:0000313" key="3">
    <source>
        <dbReference type="Proteomes" id="UP001295740"/>
    </source>
</evidence>
<dbReference type="InterPro" id="IPR029675">
    <property type="entry name" value="PGAP4"/>
</dbReference>
<dbReference type="GO" id="GO:0016757">
    <property type="term" value="F:glycosyltransferase activity"/>
    <property type="evidence" value="ECO:0007669"/>
    <property type="project" value="InterPro"/>
</dbReference>
<gene>
    <name evidence="2" type="ORF">KHLLAP_LOCUS3819</name>
</gene>
<comment type="caution">
    <text evidence="2">The sequence shown here is derived from an EMBL/GenBank/DDBJ whole genome shotgun (WGS) entry which is preliminary data.</text>
</comment>
<feature type="transmembrane region" description="Helical" evidence="1">
    <location>
        <begin position="252"/>
        <end position="275"/>
    </location>
</feature>
<keyword evidence="1" id="KW-0812">Transmembrane</keyword>
<dbReference type="CDD" id="cd22189">
    <property type="entry name" value="PGAP4-like_fungal"/>
    <property type="match status" value="1"/>
</dbReference>
<accession>A0AAI8VE75</accession>
<proteinExistence type="predicted"/>
<dbReference type="Proteomes" id="UP001295740">
    <property type="component" value="Unassembled WGS sequence"/>
</dbReference>